<feature type="non-terminal residue" evidence="16">
    <location>
        <position position="73"/>
    </location>
</feature>
<evidence type="ECO:0000256" key="14">
    <source>
        <dbReference type="ARBA" id="ARBA00029440"/>
    </source>
</evidence>
<keyword evidence="13" id="KW-0003">3Fe-4S</keyword>
<keyword evidence="11" id="KW-0411">Iron-sulfur</keyword>
<dbReference type="GO" id="GO:0006537">
    <property type="term" value="P:glutamate biosynthetic process"/>
    <property type="evidence" value="ECO:0007669"/>
    <property type="project" value="UniProtKB-KW"/>
</dbReference>
<dbReference type="GO" id="GO:0046872">
    <property type="term" value="F:metal ion binding"/>
    <property type="evidence" value="ECO:0007669"/>
    <property type="project" value="UniProtKB-KW"/>
</dbReference>
<dbReference type="SUPFAM" id="SSF56235">
    <property type="entry name" value="N-terminal nucleophile aminohydrolases (Ntn hydrolases)"/>
    <property type="match status" value="1"/>
</dbReference>
<evidence type="ECO:0000256" key="2">
    <source>
        <dbReference type="ARBA" id="ARBA00001927"/>
    </source>
</evidence>
<keyword evidence="5" id="KW-0285">Flavoprotein</keyword>
<dbReference type="EMBL" id="UINC01095673">
    <property type="protein sequence ID" value="SVC51945.1"/>
    <property type="molecule type" value="Genomic_DNA"/>
</dbReference>
<gene>
    <name evidence="16" type="ORF">METZ01_LOCUS304799</name>
</gene>
<keyword evidence="7" id="KW-0479">Metal-binding</keyword>
<evidence type="ECO:0000256" key="3">
    <source>
        <dbReference type="ARBA" id="ARBA00009716"/>
    </source>
</evidence>
<dbReference type="InterPro" id="IPR050711">
    <property type="entry name" value="ET-N_metabolism_enzyme"/>
</dbReference>
<evidence type="ECO:0000256" key="7">
    <source>
        <dbReference type="ARBA" id="ARBA00022723"/>
    </source>
</evidence>
<evidence type="ECO:0000256" key="1">
    <source>
        <dbReference type="ARBA" id="ARBA00001917"/>
    </source>
</evidence>
<evidence type="ECO:0000256" key="6">
    <source>
        <dbReference type="ARBA" id="ARBA00022643"/>
    </source>
</evidence>
<name>A0A382MUZ9_9ZZZZ</name>
<dbReference type="GO" id="GO:0015930">
    <property type="term" value="F:glutamate synthase activity"/>
    <property type="evidence" value="ECO:0007669"/>
    <property type="project" value="TreeGrafter"/>
</dbReference>
<protein>
    <recommendedName>
        <fullName evidence="15">Glutamine amidotransferase type-2 domain-containing protein</fullName>
    </recommendedName>
</protein>
<keyword evidence="10" id="KW-0408">Iron</keyword>
<dbReference type="PANTHER" id="PTHR11938:SF133">
    <property type="entry name" value="GLUTAMATE SYNTHASE (NADH)"/>
    <property type="match status" value="1"/>
</dbReference>
<evidence type="ECO:0000256" key="8">
    <source>
        <dbReference type="ARBA" id="ARBA00022962"/>
    </source>
</evidence>
<dbReference type="GO" id="GO:0051538">
    <property type="term" value="F:3 iron, 4 sulfur cluster binding"/>
    <property type="evidence" value="ECO:0007669"/>
    <property type="project" value="UniProtKB-KW"/>
</dbReference>
<keyword evidence="4" id="KW-0028">Amino-acid biosynthesis</keyword>
<feature type="domain" description="Glutamine amidotransferase type-2" evidence="15">
    <location>
        <begin position="26"/>
        <end position="73"/>
    </location>
</feature>
<organism evidence="16">
    <name type="scientific">marine metagenome</name>
    <dbReference type="NCBI Taxonomy" id="408172"/>
    <lineage>
        <taxon>unclassified sequences</taxon>
        <taxon>metagenomes</taxon>
        <taxon>ecological metagenomes</taxon>
    </lineage>
</organism>
<dbReference type="GO" id="GO:0019676">
    <property type="term" value="P:ammonia assimilation cycle"/>
    <property type="evidence" value="ECO:0007669"/>
    <property type="project" value="TreeGrafter"/>
</dbReference>
<accession>A0A382MUZ9</accession>
<evidence type="ECO:0000256" key="13">
    <source>
        <dbReference type="ARBA" id="ARBA00023291"/>
    </source>
</evidence>
<keyword evidence="8" id="KW-0315">Glutamine amidotransferase</keyword>
<evidence type="ECO:0000256" key="11">
    <source>
        <dbReference type="ARBA" id="ARBA00023014"/>
    </source>
</evidence>
<evidence type="ECO:0000259" key="15">
    <source>
        <dbReference type="PROSITE" id="PS51278"/>
    </source>
</evidence>
<evidence type="ECO:0000256" key="9">
    <source>
        <dbReference type="ARBA" id="ARBA00023002"/>
    </source>
</evidence>
<evidence type="ECO:0000256" key="4">
    <source>
        <dbReference type="ARBA" id="ARBA00022605"/>
    </source>
</evidence>
<keyword evidence="12" id="KW-0314">Glutamate biosynthesis</keyword>
<dbReference type="Pfam" id="PF00310">
    <property type="entry name" value="GATase_2"/>
    <property type="match status" value="1"/>
</dbReference>
<proteinExistence type="inferred from homology"/>
<evidence type="ECO:0000313" key="16">
    <source>
        <dbReference type="EMBL" id="SVC51945.1"/>
    </source>
</evidence>
<dbReference type="Gene3D" id="3.60.20.10">
    <property type="entry name" value="Glutamine Phosphoribosylpyrophosphate, subunit 1, domain 1"/>
    <property type="match status" value="1"/>
</dbReference>
<evidence type="ECO:0000256" key="12">
    <source>
        <dbReference type="ARBA" id="ARBA00023164"/>
    </source>
</evidence>
<keyword evidence="6" id="KW-0288">FMN</keyword>
<comment type="cofactor">
    <cofactor evidence="1">
        <name>FMN</name>
        <dbReference type="ChEBI" id="CHEBI:58210"/>
    </cofactor>
</comment>
<evidence type="ECO:0000256" key="5">
    <source>
        <dbReference type="ARBA" id="ARBA00022630"/>
    </source>
</evidence>
<dbReference type="PANTHER" id="PTHR11938">
    <property type="entry name" value="FAD NADPH DEHYDROGENASE/OXIDOREDUCTASE"/>
    <property type="match status" value="1"/>
</dbReference>
<keyword evidence="9" id="KW-0560">Oxidoreductase</keyword>
<sequence length="73" mass="7682">MSARVRPIGFPKKHGLYDPANEKDSCGVGFVANVKGVPSHQIVLDAIQMLKNMDHRGACGCEANTGDGSGILT</sequence>
<dbReference type="PROSITE" id="PS51278">
    <property type="entry name" value="GATASE_TYPE_2"/>
    <property type="match status" value="1"/>
</dbReference>
<dbReference type="InterPro" id="IPR017932">
    <property type="entry name" value="GATase_2_dom"/>
</dbReference>
<dbReference type="InterPro" id="IPR029055">
    <property type="entry name" value="Ntn_hydrolases_N"/>
</dbReference>
<dbReference type="AlphaFoldDB" id="A0A382MUZ9"/>
<reference evidence="16" key="1">
    <citation type="submission" date="2018-05" db="EMBL/GenBank/DDBJ databases">
        <authorList>
            <person name="Lanie J.A."/>
            <person name="Ng W.-L."/>
            <person name="Kazmierczak K.M."/>
            <person name="Andrzejewski T.M."/>
            <person name="Davidsen T.M."/>
            <person name="Wayne K.J."/>
            <person name="Tettelin H."/>
            <person name="Glass J.I."/>
            <person name="Rusch D."/>
            <person name="Podicherti R."/>
            <person name="Tsui H.-C.T."/>
            <person name="Winkler M.E."/>
        </authorList>
    </citation>
    <scope>NUCLEOTIDE SEQUENCE</scope>
</reference>
<comment type="cofactor">
    <cofactor evidence="2">
        <name>[3Fe-4S] cluster</name>
        <dbReference type="ChEBI" id="CHEBI:21137"/>
    </cofactor>
</comment>
<comment type="pathway">
    <text evidence="14">Amino-acid biosynthesis.</text>
</comment>
<comment type="similarity">
    <text evidence="3">Belongs to the glutamate synthase family.</text>
</comment>
<evidence type="ECO:0000256" key="10">
    <source>
        <dbReference type="ARBA" id="ARBA00023004"/>
    </source>
</evidence>